<keyword evidence="5" id="KW-0539">Nucleus</keyword>
<dbReference type="PANTHER" id="PTHR22928:SF3">
    <property type="entry name" value="TELOMERE-ASSOCIATED PROTEIN RIF1"/>
    <property type="match status" value="1"/>
</dbReference>
<evidence type="ECO:0000256" key="7">
    <source>
        <dbReference type="SAM" id="MobiDB-lite"/>
    </source>
</evidence>
<dbReference type="InterPro" id="IPR011989">
    <property type="entry name" value="ARM-like"/>
</dbReference>
<name>L1JEF3_GUITC</name>
<dbReference type="PANTHER" id="PTHR22928">
    <property type="entry name" value="TELOMERE-ASSOCIATED PROTEIN RIF1"/>
    <property type="match status" value="1"/>
</dbReference>
<evidence type="ECO:0000256" key="2">
    <source>
        <dbReference type="ARBA" id="ARBA00004574"/>
    </source>
</evidence>
<evidence type="ECO:0000256" key="5">
    <source>
        <dbReference type="ARBA" id="ARBA00023242"/>
    </source>
</evidence>
<keyword evidence="11" id="KW-1185">Reference proteome</keyword>
<dbReference type="STRING" id="905079.L1JEF3"/>
<evidence type="ECO:0000256" key="4">
    <source>
        <dbReference type="ARBA" id="ARBA00022895"/>
    </source>
</evidence>
<reference evidence="11" key="2">
    <citation type="submission" date="2012-11" db="EMBL/GenBank/DDBJ databases">
        <authorList>
            <person name="Kuo A."/>
            <person name="Curtis B.A."/>
            <person name="Tanifuji G."/>
            <person name="Burki F."/>
            <person name="Gruber A."/>
            <person name="Irimia M."/>
            <person name="Maruyama S."/>
            <person name="Arias M.C."/>
            <person name="Ball S.G."/>
            <person name="Gile G.H."/>
            <person name="Hirakawa Y."/>
            <person name="Hopkins J.F."/>
            <person name="Rensing S.A."/>
            <person name="Schmutz J."/>
            <person name="Symeonidi A."/>
            <person name="Elias M."/>
            <person name="Eveleigh R.J."/>
            <person name="Herman E.K."/>
            <person name="Klute M.J."/>
            <person name="Nakayama T."/>
            <person name="Obornik M."/>
            <person name="Reyes-Prieto A."/>
            <person name="Armbrust E.V."/>
            <person name="Aves S.J."/>
            <person name="Beiko R.G."/>
            <person name="Coutinho P."/>
            <person name="Dacks J.B."/>
            <person name="Durnford D.G."/>
            <person name="Fast N.M."/>
            <person name="Green B.R."/>
            <person name="Grisdale C."/>
            <person name="Hempe F."/>
            <person name="Henrissat B."/>
            <person name="Hoppner M.P."/>
            <person name="Ishida K.-I."/>
            <person name="Kim E."/>
            <person name="Koreny L."/>
            <person name="Kroth P.G."/>
            <person name="Liu Y."/>
            <person name="Malik S.-B."/>
            <person name="Maier U.G."/>
            <person name="McRose D."/>
            <person name="Mock T."/>
            <person name="Neilson J.A."/>
            <person name="Onodera N.T."/>
            <person name="Poole A.M."/>
            <person name="Pritham E.J."/>
            <person name="Richards T.A."/>
            <person name="Rocap G."/>
            <person name="Roy S.W."/>
            <person name="Sarai C."/>
            <person name="Schaack S."/>
            <person name="Shirato S."/>
            <person name="Slamovits C.H."/>
            <person name="Spencer D.F."/>
            <person name="Suzuki S."/>
            <person name="Worden A.Z."/>
            <person name="Zauner S."/>
            <person name="Barry K."/>
            <person name="Bell C."/>
            <person name="Bharti A.K."/>
            <person name="Crow J.A."/>
            <person name="Grimwood J."/>
            <person name="Kramer R."/>
            <person name="Lindquist E."/>
            <person name="Lucas S."/>
            <person name="Salamov A."/>
            <person name="McFadden G.I."/>
            <person name="Lane C.E."/>
            <person name="Keeling P.J."/>
            <person name="Gray M.W."/>
            <person name="Grigoriev I.V."/>
            <person name="Archibald J.M."/>
        </authorList>
    </citation>
    <scope>NUCLEOTIDE SEQUENCE</scope>
    <source>
        <strain evidence="11">CCMP2712</strain>
    </source>
</reference>
<evidence type="ECO:0000256" key="1">
    <source>
        <dbReference type="ARBA" id="ARBA00004123"/>
    </source>
</evidence>
<dbReference type="EMBL" id="JH992994">
    <property type="protein sequence ID" value="EKX46519.1"/>
    <property type="molecule type" value="Genomic_DNA"/>
</dbReference>
<dbReference type="Pfam" id="PF12231">
    <property type="entry name" value="Rif1_N"/>
    <property type="match status" value="1"/>
</dbReference>
<evidence type="ECO:0000313" key="11">
    <source>
        <dbReference type="Proteomes" id="UP000011087"/>
    </source>
</evidence>
<feature type="region of interest" description="Disordered" evidence="7">
    <location>
        <begin position="1011"/>
        <end position="1054"/>
    </location>
</feature>
<comment type="subcellular location">
    <subcellularLocation>
        <location evidence="2">Chromosome</location>
        <location evidence="2">Telomere</location>
    </subcellularLocation>
    <subcellularLocation>
        <location evidence="1">Nucleus</location>
    </subcellularLocation>
</comment>
<dbReference type="AlphaFoldDB" id="L1JEF3"/>
<dbReference type="SUPFAM" id="SSF48371">
    <property type="entry name" value="ARM repeat"/>
    <property type="match status" value="1"/>
</dbReference>
<evidence type="ECO:0000313" key="9">
    <source>
        <dbReference type="EMBL" id="EKX46519.1"/>
    </source>
</evidence>
<feature type="compositionally biased region" description="Polar residues" evidence="7">
    <location>
        <begin position="1184"/>
        <end position="1196"/>
    </location>
</feature>
<dbReference type="InterPro" id="IPR016024">
    <property type="entry name" value="ARM-type_fold"/>
</dbReference>
<feature type="region of interest" description="Disordered" evidence="7">
    <location>
        <begin position="969"/>
        <end position="989"/>
    </location>
</feature>
<feature type="domain" description="Telomere-associated protein Rif1 N-terminal" evidence="8">
    <location>
        <begin position="57"/>
        <end position="370"/>
    </location>
</feature>
<evidence type="ECO:0000259" key="8">
    <source>
        <dbReference type="Pfam" id="PF12231"/>
    </source>
</evidence>
<feature type="compositionally biased region" description="Basic and acidic residues" evidence="7">
    <location>
        <begin position="1120"/>
        <end position="1146"/>
    </location>
</feature>
<dbReference type="RefSeq" id="XP_005833499.1">
    <property type="nucleotide sequence ID" value="XM_005833442.1"/>
</dbReference>
<keyword evidence="6" id="KW-0131">Cell cycle</keyword>
<feature type="region of interest" description="Disordered" evidence="7">
    <location>
        <begin position="1111"/>
        <end position="1196"/>
    </location>
</feature>
<evidence type="ECO:0000256" key="6">
    <source>
        <dbReference type="ARBA" id="ARBA00023306"/>
    </source>
</evidence>
<gene>
    <name evidence="9" type="ORF">GUITHDRAFT_107724</name>
</gene>
<reference evidence="10" key="3">
    <citation type="submission" date="2015-06" db="UniProtKB">
        <authorList>
            <consortium name="EnsemblProtists"/>
        </authorList>
    </citation>
    <scope>IDENTIFICATION</scope>
</reference>
<proteinExistence type="predicted"/>
<dbReference type="Gene3D" id="1.25.10.10">
    <property type="entry name" value="Leucine-rich Repeat Variant"/>
    <property type="match status" value="1"/>
</dbReference>
<dbReference type="GO" id="GO:0140445">
    <property type="term" value="C:chromosome, telomeric repeat region"/>
    <property type="evidence" value="ECO:0007669"/>
    <property type="project" value="TreeGrafter"/>
</dbReference>
<dbReference type="InterPro" id="IPR022031">
    <property type="entry name" value="Rif1_N"/>
</dbReference>
<dbReference type="EnsemblProtists" id="EKX46519">
    <property type="protein sequence ID" value="EKX46519"/>
    <property type="gene ID" value="GUITHDRAFT_107724"/>
</dbReference>
<dbReference type="OrthoDB" id="5399929at2759"/>
<evidence type="ECO:0000313" key="10">
    <source>
        <dbReference type="EnsemblProtists" id="EKX46519"/>
    </source>
</evidence>
<accession>L1JEF3</accession>
<dbReference type="GO" id="GO:0005634">
    <property type="term" value="C:nucleus"/>
    <property type="evidence" value="ECO:0007669"/>
    <property type="project" value="UniProtKB-SubCell"/>
</dbReference>
<feature type="compositionally biased region" description="Polar residues" evidence="7">
    <location>
        <begin position="1018"/>
        <end position="1030"/>
    </location>
</feature>
<dbReference type="Proteomes" id="UP000011087">
    <property type="component" value="Unassembled WGS sequence"/>
</dbReference>
<keyword evidence="4" id="KW-0779">Telomere</keyword>
<organism evidence="9">
    <name type="scientific">Guillardia theta (strain CCMP2712)</name>
    <name type="common">Cryptophyte</name>
    <dbReference type="NCBI Taxonomy" id="905079"/>
    <lineage>
        <taxon>Eukaryota</taxon>
        <taxon>Cryptophyceae</taxon>
        <taxon>Pyrenomonadales</taxon>
        <taxon>Geminigeraceae</taxon>
        <taxon>Guillardia</taxon>
    </lineage>
</organism>
<dbReference type="PaxDb" id="55529-EKX46519"/>
<sequence>MSAEQPLSGLLSEFIKRTSGEQDVLSLYQRLQTHYEDQSSKNVLEDEGASEPQEWCEAVKKQFDGVLETIISHLSSTSQDLLSAAIKMATRIAHNSDLCSRFTGNQVKLTVTRICEISMTTTDKTIAVLSMWFISMQNFSAAQISKSADAMFKAAMNASTFSSKVVQLESLNAISRLQEQVSQKISIRNAVGNEELARGWLHVIYTSLFNENEKVRNQALSICPKIANLLLALDSTARLRLNDQAVEDLGKEPEGMLQRLKAVESELQKEKPDSAIKSYIRGWGWLCGFLGGKLVKSGKINDYLNFIQMAFSCQSPDIRQEAYKSWLFLAKLFSDMNSTLAHPKRLELIIAPIRSTLAHDLSSRVRRSAMGVWTQIVQMLTKNNGMGRNNTFEVAFTSVCAIALKDKDSRIRGEALKTLKGLMEMQSDQSVDNNGTSVASAASLEFSLFAKNIDAFSDFLFLVTLDQNEEVKELAGQGWAKLFNTISGQFELQSWESAKTAMQQLCSTLLKKLVKSFEEKDFTPSSSFLTVHRVLDCCSRQSVSVHAMKTMMVQLDLSSVICDVLDKEKFQPVQMNVAAYLSVILAMFSSPEVESQVGLTLEKLCQHLSTEVKSLRNLFETIGTLRHWNFESSHPRDVKTRLERNLVLCWIKATDSYLGYLHDFSVRALASPAKTKLQLPTCAFILGQMLTLLSSKDVDDVRIDEKSPFELLKSRWLDLFVNMKRVSIIRHGTKLAAAEKIAQEVLRAMDISDASLPMEFLSFIIQNFTESDSFEVVQHANKLQGSRPAGIEGMLAPISAVCTKVVELWFSLVGSDRMNLNLFKTCLRCFMPLLDQMSSTENFVNFLTQAKPAMLQCLRSCNRHETGSKLHQLHHHGSAGIADEVELVWGKLMQALARCFPWGSSTDELLARTSDMFVVSMEGSNVQLKNKALDTWNGTFGKSTSLLKIDDALMKLLVKLSKRVKVSFPGNQPLDAEDVNVDTGSDERNLSPVTAEATLTQSLSFSPARPVTAKGSLLAQQGSRNTTPVRSSAEKKRSTPVSEAKAGGSDDPRQEFVQIAHAKRKLVLTEHQREVRSQQREAAGVVLNYSGLEDAESRWGNSVEEAMLIRSDSRTQWSEASRHMAEETRGSDKHEGARGRVRGREEQEQEQEQEGSPSAAAGLPTPETVNAAKRGRHTEKLQEVTPTNFTPLLSEL</sequence>
<dbReference type="HOGENOM" id="CLU_278786_0_0_1"/>
<keyword evidence="3" id="KW-0158">Chromosome</keyword>
<dbReference type="OMA" id="GMCEYFK"/>
<protein>
    <recommendedName>
        <fullName evidence="8">Telomere-associated protein Rif1 N-terminal domain-containing protein</fullName>
    </recommendedName>
</protein>
<dbReference type="KEGG" id="gtt:GUITHDRAFT_107724"/>
<dbReference type="GeneID" id="17303055"/>
<dbReference type="GO" id="GO:0000723">
    <property type="term" value="P:telomere maintenance"/>
    <property type="evidence" value="ECO:0007669"/>
    <property type="project" value="TreeGrafter"/>
</dbReference>
<reference evidence="9 11" key="1">
    <citation type="journal article" date="2012" name="Nature">
        <title>Algal genomes reveal evolutionary mosaicism and the fate of nucleomorphs.</title>
        <authorList>
            <consortium name="DOE Joint Genome Institute"/>
            <person name="Curtis B.A."/>
            <person name="Tanifuji G."/>
            <person name="Burki F."/>
            <person name="Gruber A."/>
            <person name="Irimia M."/>
            <person name="Maruyama S."/>
            <person name="Arias M.C."/>
            <person name="Ball S.G."/>
            <person name="Gile G.H."/>
            <person name="Hirakawa Y."/>
            <person name="Hopkins J.F."/>
            <person name="Kuo A."/>
            <person name="Rensing S.A."/>
            <person name="Schmutz J."/>
            <person name="Symeonidi A."/>
            <person name="Elias M."/>
            <person name="Eveleigh R.J."/>
            <person name="Herman E.K."/>
            <person name="Klute M.J."/>
            <person name="Nakayama T."/>
            <person name="Obornik M."/>
            <person name="Reyes-Prieto A."/>
            <person name="Armbrust E.V."/>
            <person name="Aves S.J."/>
            <person name="Beiko R.G."/>
            <person name="Coutinho P."/>
            <person name="Dacks J.B."/>
            <person name="Durnford D.G."/>
            <person name="Fast N.M."/>
            <person name="Green B.R."/>
            <person name="Grisdale C.J."/>
            <person name="Hempel F."/>
            <person name="Henrissat B."/>
            <person name="Hoppner M.P."/>
            <person name="Ishida K."/>
            <person name="Kim E."/>
            <person name="Koreny L."/>
            <person name="Kroth P.G."/>
            <person name="Liu Y."/>
            <person name="Malik S.B."/>
            <person name="Maier U.G."/>
            <person name="McRose D."/>
            <person name="Mock T."/>
            <person name="Neilson J.A."/>
            <person name="Onodera N.T."/>
            <person name="Poole A.M."/>
            <person name="Pritham E.J."/>
            <person name="Richards T.A."/>
            <person name="Rocap G."/>
            <person name="Roy S.W."/>
            <person name="Sarai C."/>
            <person name="Schaack S."/>
            <person name="Shirato S."/>
            <person name="Slamovits C.H."/>
            <person name="Spencer D.F."/>
            <person name="Suzuki S."/>
            <person name="Worden A.Z."/>
            <person name="Zauner S."/>
            <person name="Barry K."/>
            <person name="Bell C."/>
            <person name="Bharti A.K."/>
            <person name="Crow J.A."/>
            <person name="Grimwood J."/>
            <person name="Kramer R."/>
            <person name="Lindquist E."/>
            <person name="Lucas S."/>
            <person name="Salamov A."/>
            <person name="McFadden G.I."/>
            <person name="Lane C.E."/>
            <person name="Keeling P.J."/>
            <person name="Gray M.W."/>
            <person name="Grigoriev I.V."/>
            <person name="Archibald J.M."/>
        </authorList>
    </citation>
    <scope>NUCLEOTIDE SEQUENCE</scope>
    <source>
        <strain evidence="9 11">CCMP2712</strain>
    </source>
</reference>
<evidence type="ECO:0000256" key="3">
    <source>
        <dbReference type="ARBA" id="ARBA00022454"/>
    </source>
</evidence>